<keyword evidence="2 5" id="KW-0812">Transmembrane</keyword>
<dbReference type="HAMAP" id="MF_01572">
    <property type="entry name" value="UPF0397"/>
    <property type="match status" value="1"/>
</dbReference>
<dbReference type="InterPro" id="IPR009825">
    <property type="entry name" value="ECF_substrate-spec-like"/>
</dbReference>
<keyword evidence="4 5" id="KW-0472">Membrane</keyword>
<name>A0A1X4JIM0_9LACO</name>
<dbReference type="Gene3D" id="1.10.1760.20">
    <property type="match status" value="1"/>
</dbReference>
<dbReference type="EMBL" id="NDXJ01000017">
    <property type="protein sequence ID" value="OSP88617.1"/>
    <property type="molecule type" value="Genomic_DNA"/>
</dbReference>
<feature type="transmembrane region" description="Helical" evidence="5">
    <location>
        <begin position="12"/>
        <end position="34"/>
    </location>
</feature>
<protein>
    <recommendedName>
        <fullName evidence="5">UPF0397 protein B9D04_10650</fullName>
    </recommendedName>
</protein>
<dbReference type="Pfam" id="PF07155">
    <property type="entry name" value="ECF-ribofla_trS"/>
    <property type="match status" value="1"/>
</dbReference>
<evidence type="ECO:0000256" key="3">
    <source>
        <dbReference type="ARBA" id="ARBA00022989"/>
    </source>
</evidence>
<organism evidence="6 7">
    <name type="scientific">Weissella cibaria</name>
    <dbReference type="NCBI Taxonomy" id="137591"/>
    <lineage>
        <taxon>Bacteria</taxon>
        <taxon>Bacillati</taxon>
        <taxon>Bacillota</taxon>
        <taxon>Bacilli</taxon>
        <taxon>Lactobacillales</taxon>
        <taxon>Lactobacillaceae</taxon>
        <taxon>Weissella</taxon>
    </lineage>
</organism>
<feature type="transmembrane region" description="Helical" evidence="5">
    <location>
        <begin position="46"/>
        <end position="67"/>
    </location>
</feature>
<evidence type="ECO:0000256" key="5">
    <source>
        <dbReference type="HAMAP-Rule" id="MF_01572"/>
    </source>
</evidence>
<comment type="caution">
    <text evidence="6">The sequence shown here is derived from an EMBL/GenBank/DDBJ whole genome shotgun (WGS) entry which is preliminary data.</text>
</comment>
<evidence type="ECO:0000256" key="2">
    <source>
        <dbReference type="ARBA" id="ARBA00022692"/>
    </source>
</evidence>
<feature type="transmembrane region" description="Helical" evidence="5">
    <location>
        <begin position="146"/>
        <end position="172"/>
    </location>
</feature>
<keyword evidence="1 5" id="KW-1003">Cell membrane</keyword>
<evidence type="ECO:0000313" key="7">
    <source>
        <dbReference type="Proteomes" id="UP000193588"/>
    </source>
</evidence>
<dbReference type="RefSeq" id="WP_085640038.1">
    <property type="nucleotide sequence ID" value="NZ_NDXJ01000017.1"/>
</dbReference>
<accession>A0A1X4JIM0</accession>
<comment type="subcellular location">
    <subcellularLocation>
        <location evidence="5">Cell membrane</location>
        <topology evidence="5">Multi-pass membrane protein</topology>
    </subcellularLocation>
</comment>
<feature type="transmembrane region" description="Helical" evidence="5">
    <location>
        <begin position="79"/>
        <end position="100"/>
    </location>
</feature>
<dbReference type="NCBIfam" id="NF010182">
    <property type="entry name" value="PRK13661.1"/>
    <property type="match status" value="1"/>
</dbReference>
<dbReference type="InterPro" id="IPR022914">
    <property type="entry name" value="UPF0397"/>
</dbReference>
<dbReference type="PANTHER" id="PTHR37815:SF3">
    <property type="entry name" value="UPF0397 PROTEIN SPR0429"/>
    <property type="match status" value="1"/>
</dbReference>
<gene>
    <name evidence="6" type="ORF">B9D04_10650</name>
</gene>
<dbReference type="GO" id="GO:0005886">
    <property type="term" value="C:plasma membrane"/>
    <property type="evidence" value="ECO:0007669"/>
    <property type="project" value="UniProtKB-SubCell"/>
</dbReference>
<dbReference type="AlphaFoldDB" id="A0A1X4JIM0"/>
<reference evidence="6 7" key="1">
    <citation type="submission" date="2017-04" db="EMBL/GenBank/DDBJ databases">
        <title>The genome sequence of Weissella cibaria isolated from wild Drosophila.</title>
        <authorList>
            <person name="Ricks N.J."/>
            <person name="Carroll C."/>
            <person name="Walters A."/>
            <person name="Newell P.D."/>
            <person name="Chaston J.M."/>
        </authorList>
    </citation>
    <scope>NUCLEOTIDE SEQUENCE [LARGE SCALE GENOMIC DNA]</scope>
    <source>
        <strain evidence="6 7">DmW_103</strain>
    </source>
</reference>
<feature type="transmembrane region" description="Helical" evidence="5">
    <location>
        <begin position="112"/>
        <end position="134"/>
    </location>
</feature>
<evidence type="ECO:0000313" key="6">
    <source>
        <dbReference type="EMBL" id="OSP88617.1"/>
    </source>
</evidence>
<evidence type="ECO:0000256" key="1">
    <source>
        <dbReference type="ARBA" id="ARBA00022475"/>
    </source>
</evidence>
<dbReference type="PANTHER" id="PTHR37815">
    <property type="entry name" value="UPF0397 PROTEIN BC_2624-RELATED"/>
    <property type="match status" value="1"/>
</dbReference>
<proteinExistence type="inferred from homology"/>
<keyword evidence="3 5" id="KW-1133">Transmembrane helix</keyword>
<comment type="similarity">
    <text evidence="5">Belongs to the UPF0397 family.</text>
</comment>
<dbReference type="Proteomes" id="UP000193588">
    <property type="component" value="Unassembled WGS sequence"/>
</dbReference>
<sequence>MKQQKGLSTRAVVATGIGAAVFLILFKFVAIPTGIPNTQINVAQSWDALITAIFGPIVGALVAFIGHALNDAISYGSVWWSWVIADAVFALIFGIAIKRLQLTNGDFSTRKAVLFNVWQLVANVIAWSIVAPLGDILLFSEPATKVFLQGFVATGVNFVSTLILGTIILAAFNKTQVKRGSLAKED</sequence>
<evidence type="ECO:0000256" key="4">
    <source>
        <dbReference type="ARBA" id="ARBA00023136"/>
    </source>
</evidence>